<dbReference type="GO" id="GO:0000785">
    <property type="term" value="C:chromatin"/>
    <property type="evidence" value="ECO:0007669"/>
    <property type="project" value="TreeGrafter"/>
</dbReference>
<evidence type="ECO:0000256" key="1">
    <source>
        <dbReference type="ARBA" id="ARBA00023117"/>
    </source>
</evidence>
<dbReference type="PRINTS" id="PR00503">
    <property type="entry name" value="BROMODOMAIN"/>
</dbReference>
<dbReference type="Proteomes" id="UP000053237">
    <property type="component" value="Unassembled WGS sequence"/>
</dbReference>
<name>A0A024G6R6_9STRA</name>
<evidence type="ECO:0000313" key="5">
    <source>
        <dbReference type="Proteomes" id="UP000053237"/>
    </source>
</evidence>
<dbReference type="AlphaFoldDB" id="A0A024G6R6"/>
<protein>
    <recommendedName>
        <fullName evidence="3">Bromo domain-containing protein</fullName>
    </recommendedName>
</protein>
<dbReference type="Pfam" id="PF17035">
    <property type="entry name" value="BET"/>
    <property type="match status" value="1"/>
</dbReference>
<dbReference type="SMART" id="SM00297">
    <property type="entry name" value="BROMO"/>
    <property type="match status" value="1"/>
</dbReference>
<dbReference type="Gene3D" id="1.20.920.10">
    <property type="entry name" value="Bromodomain-like"/>
    <property type="match status" value="1"/>
</dbReference>
<dbReference type="Pfam" id="PF00439">
    <property type="entry name" value="Bromodomain"/>
    <property type="match status" value="1"/>
</dbReference>
<dbReference type="PANTHER" id="PTHR22880">
    <property type="entry name" value="FALZ-RELATED BROMODOMAIN-CONTAINING PROTEINS"/>
    <property type="match status" value="1"/>
</dbReference>
<dbReference type="GO" id="GO:0006355">
    <property type="term" value="P:regulation of DNA-templated transcription"/>
    <property type="evidence" value="ECO:0007669"/>
    <property type="project" value="TreeGrafter"/>
</dbReference>
<comment type="caution">
    <text evidence="4">The sequence shown here is derived from an EMBL/GenBank/DDBJ whole genome shotgun (WGS) entry which is preliminary data.</text>
</comment>
<keyword evidence="5" id="KW-1185">Reference proteome</keyword>
<feature type="domain" description="Bromo" evidence="3">
    <location>
        <begin position="17"/>
        <end position="89"/>
    </location>
</feature>
<dbReference type="OrthoDB" id="21449at2759"/>
<keyword evidence="1 2" id="KW-0103">Bromodomain</keyword>
<dbReference type="InParanoid" id="A0A024G6R6"/>
<dbReference type="PROSITE" id="PS00633">
    <property type="entry name" value="BROMODOMAIN_1"/>
    <property type="match status" value="1"/>
</dbReference>
<dbReference type="InterPro" id="IPR001487">
    <property type="entry name" value="Bromodomain"/>
</dbReference>
<accession>A0A024G6R6</accession>
<gene>
    <name evidence="4" type="ORF">BN9_027890</name>
</gene>
<dbReference type="InterPro" id="IPR050935">
    <property type="entry name" value="Bromo_chromatin_reader"/>
</dbReference>
<dbReference type="InterPro" id="IPR038336">
    <property type="entry name" value="NET_sf"/>
</dbReference>
<dbReference type="SUPFAM" id="SSF47370">
    <property type="entry name" value="Bromodomain"/>
    <property type="match status" value="1"/>
</dbReference>
<dbReference type="Gene3D" id="1.20.1270.220">
    <property type="match status" value="1"/>
</dbReference>
<dbReference type="PANTHER" id="PTHR22880:SF225">
    <property type="entry name" value="BROMODOMAIN-CONTAINING PROTEIN BET-1-RELATED"/>
    <property type="match status" value="1"/>
</dbReference>
<proteinExistence type="predicted"/>
<dbReference type="GO" id="GO:0006338">
    <property type="term" value="P:chromatin remodeling"/>
    <property type="evidence" value="ECO:0007669"/>
    <property type="project" value="TreeGrafter"/>
</dbReference>
<dbReference type="GO" id="GO:0005634">
    <property type="term" value="C:nucleus"/>
    <property type="evidence" value="ECO:0007669"/>
    <property type="project" value="TreeGrafter"/>
</dbReference>
<sequence length="221" mass="25547">MEPEAKKKCSDILDYFFNLETTGPFRERVNWEEWGLYDYLQVVKIPMDLGTIRMKLSKGEYSRTSDFMKDVRLVWDNCKLYNQDGSDLYILADELAKKFEERAKMMRLAGGQSRLDKAYAYDSINDNVLRKPLILNQNIYKVANKDLGAIVNILEEHCPKALDRSSPDEVDIIIDSIDPKIFRTIEKLISETVSQESQQTVANLLASRNAKKSKDHANNQR</sequence>
<dbReference type="EMBL" id="CAIX01000028">
    <property type="protein sequence ID" value="CCI42005.1"/>
    <property type="molecule type" value="Genomic_DNA"/>
</dbReference>
<evidence type="ECO:0000313" key="4">
    <source>
        <dbReference type="EMBL" id="CCI42005.1"/>
    </source>
</evidence>
<organism evidence="4 5">
    <name type="scientific">Albugo candida</name>
    <dbReference type="NCBI Taxonomy" id="65357"/>
    <lineage>
        <taxon>Eukaryota</taxon>
        <taxon>Sar</taxon>
        <taxon>Stramenopiles</taxon>
        <taxon>Oomycota</taxon>
        <taxon>Peronosporomycetes</taxon>
        <taxon>Albuginales</taxon>
        <taxon>Albuginaceae</taxon>
        <taxon>Albugo</taxon>
    </lineage>
</organism>
<evidence type="ECO:0000256" key="2">
    <source>
        <dbReference type="PROSITE-ProRule" id="PRU00035"/>
    </source>
</evidence>
<dbReference type="InterPro" id="IPR027353">
    <property type="entry name" value="NET_dom"/>
</dbReference>
<dbReference type="InterPro" id="IPR018359">
    <property type="entry name" value="Bromodomain_CS"/>
</dbReference>
<evidence type="ECO:0000259" key="3">
    <source>
        <dbReference type="PROSITE" id="PS50014"/>
    </source>
</evidence>
<dbReference type="InterPro" id="IPR036427">
    <property type="entry name" value="Bromodomain-like_sf"/>
</dbReference>
<dbReference type="STRING" id="65357.A0A024G6R6"/>
<reference evidence="4 5" key="1">
    <citation type="submission" date="2012-05" db="EMBL/GenBank/DDBJ databases">
        <title>Recombination and specialization in a pathogen metapopulation.</title>
        <authorList>
            <person name="Gardiner A."/>
            <person name="Kemen E."/>
            <person name="Schultz-Larsen T."/>
            <person name="MacLean D."/>
            <person name="Van Oosterhout C."/>
            <person name="Jones J.D.G."/>
        </authorList>
    </citation>
    <scope>NUCLEOTIDE SEQUENCE [LARGE SCALE GENOMIC DNA]</scope>
    <source>
        <strain evidence="4 5">Ac Nc2</strain>
    </source>
</reference>
<dbReference type="PROSITE" id="PS50014">
    <property type="entry name" value="BROMODOMAIN_2"/>
    <property type="match status" value="1"/>
</dbReference>